<proteinExistence type="predicted"/>
<gene>
    <name evidence="8" type="primary">LOC100372148</name>
</gene>
<keyword evidence="3 5" id="KW-1133">Transmembrane helix</keyword>
<name>A0ABM0LUS1_SACKO</name>
<dbReference type="PANTHER" id="PTHR24064">
    <property type="entry name" value="SOLUTE CARRIER FAMILY 22 MEMBER"/>
    <property type="match status" value="1"/>
</dbReference>
<protein>
    <submittedName>
        <fullName evidence="8">Organic cation transporter protein-like</fullName>
    </submittedName>
</protein>
<dbReference type="RefSeq" id="XP_006811512.1">
    <property type="nucleotide sequence ID" value="XM_006811449.1"/>
</dbReference>
<dbReference type="Gene3D" id="1.20.1250.20">
    <property type="entry name" value="MFS general substrate transporter like domains"/>
    <property type="match status" value="1"/>
</dbReference>
<keyword evidence="7" id="KW-1185">Reference proteome</keyword>
<organism evidence="7 8">
    <name type="scientific">Saccoglossus kowalevskii</name>
    <name type="common">Acorn worm</name>
    <dbReference type="NCBI Taxonomy" id="10224"/>
    <lineage>
        <taxon>Eukaryota</taxon>
        <taxon>Metazoa</taxon>
        <taxon>Hemichordata</taxon>
        <taxon>Enteropneusta</taxon>
        <taxon>Harrimaniidae</taxon>
        <taxon>Saccoglossus</taxon>
    </lineage>
</organism>
<accession>A0ABM0LUS1</accession>
<keyword evidence="2 5" id="KW-0812">Transmembrane</keyword>
<evidence type="ECO:0000256" key="3">
    <source>
        <dbReference type="ARBA" id="ARBA00022989"/>
    </source>
</evidence>
<evidence type="ECO:0000259" key="6">
    <source>
        <dbReference type="PROSITE" id="PS50850"/>
    </source>
</evidence>
<dbReference type="SUPFAM" id="SSF103473">
    <property type="entry name" value="MFS general substrate transporter"/>
    <property type="match status" value="1"/>
</dbReference>
<evidence type="ECO:0000256" key="4">
    <source>
        <dbReference type="ARBA" id="ARBA00023136"/>
    </source>
</evidence>
<evidence type="ECO:0000313" key="8">
    <source>
        <dbReference type="RefSeq" id="XP_006811512.1"/>
    </source>
</evidence>
<feature type="transmembrane region" description="Helical" evidence="5">
    <location>
        <begin position="306"/>
        <end position="323"/>
    </location>
</feature>
<dbReference type="InterPro" id="IPR020846">
    <property type="entry name" value="MFS_dom"/>
</dbReference>
<sequence>MANTFLSASSDHYCQVLNNQTYTDNSILRNCTIPYEVDDDGDIEWSKCERFNITRYDECASDQLATIECDNGWVYDTDTYESTVVHEFDLVCDKDWLKQMSKSIVLFGKLVGALVFGQLSDRIGRKPVFFFSLIFGIVVGIITAFSPSYAFFAVGQFFLGTAASGMYLVGFVICVELVGPPRRTFAGTMITAFFAIGYMILAVIAFLLDGHWRKLQFTLSALCIPLLSYYWLIPESVRWLVQQGKYDKAEKVLEKAAKMNKVTLPENIFDEQRLELDKKVEIVEEEKEKKYNMFDLMKTPRIRIRSLNIFFNWFCNSMVYYGLSLNTDGLAKNAYISFFISGAVELPAYALCIVLLDRTGRRIMLTTFMILGGAALIASCPFLEDECEYIRRRTDHARESR</sequence>
<comment type="subcellular location">
    <subcellularLocation>
        <location evidence="1">Membrane</location>
        <topology evidence="1">Multi-pass membrane protein</topology>
    </subcellularLocation>
</comment>
<dbReference type="GeneID" id="100372148"/>
<feature type="transmembrane region" description="Helical" evidence="5">
    <location>
        <begin position="157"/>
        <end position="178"/>
    </location>
</feature>
<evidence type="ECO:0000256" key="1">
    <source>
        <dbReference type="ARBA" id="ARBA00004141"/>
    </source>
</evidence>
<feature type="transmembrane region" description="Helical" evidence="5">
    <location>
        <begin position="335"/>
        <end position="356"/>
    </location>
</feature>
<reference evidence="8" key="1">
    <citation type="submission" date="2025-08" db="UniProtKB">
        <authorList>
            <consortium name="RefSeq"/>
        </authorList>
    </citation>
    <scope>IDENTIFICATION</scope>
    <source>
        <tissue evidence="8">Testes</tissue>
    </source>
</reference>
<keyword evidence="4 5" id="KW-0472">Membrane</keyword>
<evidence type="ECO:0000256" key="2">
    <source>
        <dbReference type="ARBA" id="ARBA00022692"/>
    </source>
</evidence>
<feature type="transmembrane region" description="Helical" evidence="5">
    <location>
        <begin position="185"/>
        <end position="208"/>
    </location>
</feature>
<feature type="transmembrane region" description="Helical" evidence="5">
    <location>
        <begin position="214"/>
        <end position="233"/>
    </location>
</feature>
<feature type="domain" description="Major facilitator superfamily (MFS) profile" evidence="6">
    <location>
        <begin position="1"/>
        <end position="401"/>
    </location>
</feature>
<feature type="transmembrane region" description="Helical" evidence="5">
    <location>
        <begin position="128"/>
        <end position="151"/>
    </location>
</feature>
<evidence type="ECO:0000256" key="5">
    <source>
        <dbReference type="SAM" id="Phobius"/>
    </source>
</evidence>
<dbReference type="CDD" id="cd17317">
    <property type="entry name" value="MFS_SLC22"/>
    <property type="match status" value="1"/>
</dbReference>
<evidence type="ECO:0000313" key="7">
    <source>
        <dbReference type="Proteomes" id="UP000694865"/>
    </source>
</evidence>
<dbReference type="InterPro" id="IPR005828">
    <property type="entry name" value="MFS_sugar_transport-like"/>
</dbReference>
<dbReference type="PROSITE" id="PS50850">
    <property type="entry name" value="MFS"/>
    <property type="match status" value="1"/>
</dbReference>
<dbReference type="InterPro" id="IPR036259">
    <property type="entry name" value="MFS_trans_sf"/>
</dbReference>
<dbReference type="Pfam" id="PF00083">
    <property type="entry name" value="Sugar_tr"/>
    <property type="match status" value="1"/>
</dbReference>
<dbReference type="Proteomes" id="UP000694865">
    <property type="component" value="Unplaced"/>
</dbReference>